<dbReference type="EMBL" id="NDFP01000002">
    <property type="protein sequence ID" value="PAL28135.1"/>
    <property type="molecule type" value="Genomic_DNA"/>
</dbReference>
<dbReference type="PANTHER" id="PTHR12526">
    <property type="entry name" value="GLYCOSYLTRANSFERASE"/>
    <property type="match status" value="1"/>
</dbReference>
<reference evidence="3 4" key="1">
    <citation type="submission" date="2017-04" db="EMBL/GenBank/DDBJ databases">
        <title>Kefir bacterial isolates.</title>
        <authorList>
            <person name="Kim Y."/>
            <person name="Blasche S."/>
            <person name="Patil K.R."/>
        </authorList>
    </citation>
    <scope>NUCLEOTIDE SEQUENCE [LARGE SCALE GENOMIC DNA]</scope>
    <source>
        <strain evidence="3 4">KR-2</strain>
    </source>
</reference>
<dbReference type="GO" id="GO:0016757">
    <property type="term" value="F:glycosyltransferase activity"/>
    <property type="evidence" value="ECO:0007669"/>
    <property type="project" value="InterPro"/>
</dbReference>
<dbReference type="CDD" id="cd03808">
    <property type="entry name" value="GT4_CapM-like"/>
    <property type="match status" value="1"/>
</dbReference>
<dbReference type="STRING" id="1231343.Absy_005_039"/>
<dbReference type="SUPFAM" id="SSF53756">
    <property type="entry name" value="UDP-Glycosyltransferase/glycogen phosphorylase"/>
    <property type="match status" value="1"/>
</dbReference>
<name>A0A270BSY2_9PROT</name>
<evidence type="ECO:0000313" key="4">
    <source>
        <dbReference type="Proteomes" id="UP000216033"/>
    </source>
</evidence>
<dbReference type="Pfam" id="PF00534">
    <property type="entry name" value="Glycos_transf_1"/>
    <property type="match status" value="1"/>
</dbReference>
<feature type="domain" description="Glycosyl transferase family 1" evidence="1">
    <location>
        <begin position="181"/>
        <end position="347"/>
    </location>
</feature>
<evidence type="ECO:0000259" key="2">
    <source>
        <dbReference type="Pfam" id="PF13439"/>
    </source>
</evidence>
<dbReference type="InterPro" id="IPR028098">
    <property type="entry name" value="Glyco_trans_4-like_N"/>
</dbReference>
<keyword evidence="3" id="KW-0808">Transferase</keyword>
<dbReference type="Gene3D" id="3.40.50.2000">
    <property type="entry name" value="Glycogen Phosphorylase B"/>
    <property type="match status" value="2"/>
</dbReference>
<keyword evidence="4" id="KW-1185">Reference proteome</keyword>
<sequence>MKILEITNVDFALVHFLLPLMRTLRADGHEVVGVCADGPLLENARAEGFRVETPPLARSFSPIAQTRALWALIRLIRREKPDMVHAHMPISGILARVAAKICGVPCIAYTCHGFLFNQPGSRARHLLAKLLERGCGGITDIYMTVSQEEAADAKRLHIHPHPIAIGNGRDSSVFHPDEQARTRIRAEVGTDPQAVVIIAVSRLVRHKGHPELLAAMRDVPDAELWIVGERLASDHGVSLDEILAQARKELGPRLKCLGYRTDIPALLAAADIYTLPSHFEGLPMSIIEAMMTGLPVVATDIRGSRELVVEGRTGLLVPPATVTPLARALRSLVNQPDLRHSMGRSGRVRALEFYEERNILNRTVQLLTQGKNIPRG</sequence>
<dbReference type="AlphaFoldDB" id="A0A270BSY2"/>
<dbReference type="Pfam" id="PF13439">
    <property type="entry name" value="Glyco_transf_4"/>
    <property type="match status" value="1"/>
</dbReference>
<feature type="domain" description="Glycosyltransferase subfamily 4-like N-terminal" evidence="2">
    <location>
        <begin position="20"/>
        <end position="165"/>
    </location>
</feature>
<dbReference type="InterPro" id="IPR001296">
    <property type="entry name" value="Glyco_trans_1"/>
</dbReference>
<dbReference type="RefSeq" id="WP_095350761.1">
    <property type="nucleotide sequence ID" value="NZ_NDFO01000001.1"/>
</dbReference>
<accession>A0A270BSY2</accession>
<comment type="caution">
    <text evidence="3">The sequence shown here is derived from an EMBL/GenBank/DDBJ whole genome shotgun (WGS) entry which is preliminary data.</text>
</comment>
<evidence type="ECO:0000259" key="1">
    <source>
        <dbReference type="Pfam" id="PF00534"/>
    </source>
</evidence>
<protein>
    <submittedName>
        <fullName evidence="3">Glycosyltransferase family 1 protein</fullName>
    </submittedName>
</protein>
<proteinExistence type="predicted"/>
<dbReference type="OrthoDB" id="9790710at2"/>
<organism evidence="3 4">
    <name type="scientific">Acetobacter syzygii</name>
    <dbReference type="NCBI Taxonomy" id="146476"/>
    <lineage>
        <taxon>Bacteria</taxon>
        <taxon>Pseudomonadati</taxon>
        <taxon>Pseudomonadota</taxon>
        <taxon>Alphaproteobacteria</taxon>
        <taxon>Acetobacterales</taxon>
        <taxon>Acetobacteraceae</taxon>
        <taxon>Acetobacter</taxon>
    </lineage>
</organism>
<gene>
    <name evidence="3" type="ORF">B9K05_02210</name>
</gene>
<dbReference type="Proteomes" id="UP000216033">
    <property type="component" value="Unassembled WGS sequence"/>
</dbReference>
<evidence type="ECO:0000313" key="3">
    <source>
        <dbReference type="EMBL" id="PAL28135.1"/>
    </source>
</evidence>